<keyword evidence="3" id="KW-1185">Reference proteome</keyword>
<proteinExistence type="predicted"/>
<dbReference type="STRING" id="171291.SAMN02745154_00491"/>
<dbReference type="AlphaFoldDB" id="A0A1T4LNB2"/>
<dbReference type="RefSeq" id="WP_078747212.1">
    <property type="nucleotide sequence ID" value="NZ_CP137850.1"/>
</dbReference>
<evidence type="ECO:0000313" key="3">
    <source>
        <dbReference type="Proteomes" id="UP000190389"/>
    </source>
</evidence>
<keyword evidence="1" id="KW-0472">Membrane</keyword>
<feature type="transmembrane region" description="Helical" evidence="1">
    <location>
        <begin position="12"/>
        <end position="36"/>
    </location>
</feature>
<keyword evidence="1" id="KW-0812">Transmembrane</keyword>
<reference evidence="3" key="1">
    <citation type="submission" date="2017-02" db="EMBL/GenBank/DDBJ databases">
        <authorList>
            <person name="Varghese N."/>
            <person name="Submissions S."/>
        </authorList>
    </citation>
    <scope>NUCLEOTIDE SEQUENCE [LARGE SCALE GENOMIC DNA]</scope>
    <source>
        <strain evidence="3">ATCC 27862</strain>
    </source>
</reference>
<name>A0A1T4LNB2_9BACT</name>
<organism evidence="2 3">
    <name type="scientific">Mycoplasmopsis verecunda</name>
    <dbReference type="NCBI Taxonomy" id="171291"/>
    <lineage>
        <taxon>Bacteria</taxon>
        <taxon>Bacillati</taxon>
        <taxon>Mycoplasmatota</taxon>
        <taxon>Mycoplasmoidales</taxon>
        <taxon>Metamycoplasmataceae</taxon>
        <taxon>Mycoplasmopsis</taxon>
    </lineage>
</organism>
<dbReference type="EMBL" id="FUXF01000016">
    <property type="protein sequence ID" value="SJZ55944.1"/>
    <property type="molecule type" value="Genomic_DNA"/>
</dbReference>
<dbReference type="OrthoDB" id="399879at2"/>
<sequence>MKNYKRRVITWSILTVLGLIGIIVLSVLITQVQPIIDLNDKVVLDTQIIDLAQYVKAYSIGGLAFSCLIFVMGSIITYAGYKSLNYVEMFN</sequence>
<feature type="transmembrane region" description="Helical" evidence="1">
    <location>
        <begin position="56"/>
        <end position="81"/>
    </location>
</feature>
<dbReference type="Proteomes" id="UP000190389">
    <property type="component" value="Unassembled WGS sequence"/>
</dbReference>
<accession>A0A1T4LNB2</accession>
<evidence type="ECO:0000313" key="2">
    <source>
        <dbReference type="EMBL" id="SJZ55944.1"/>
    </source>
</evidence>
<protein>
    <submittedName>
        <fullName evidence="2">Uncharacterized protein</fullName>
    </submittedName>
</protein>
<keyword evidence="1" id="KW-1133">Transmembrane helix</keyword>
<gene>
    <name evidence="2" type="ORF">SAMN02745154_00491</name>
</gene>
<evidence type="ECO:0000256" key="1">
    <source>
        <dbReference type="SAM" id="Phobius"/>
    </source>
</evidence>